<dbReference type="Pfam" id="PF13848">
    <property type="entry name" value="Thioredoxin_6"/>
    <property type="match status" value="1"/>
</dbReference>
<evidence type="ECO:0000256" key="3">
    <source>
        <dbReference type="ARBA" id="ARBA00022729"/>
    </source>
</evidence>
<dbReference type="AlphaFoldDB" id="A0AAX6P878"/>
<evidence type="ECO:0000256" key="7">
    <source>
        <dbReference type="ARBA" id="ARBA00056851"/>
    </source>
</evidence>
<proteinExistence type="inferred from homology"/>
<dbReference type="CTD" id="121506"/>
<keyword evidence="5" id="KW-0325">Glycoprotein</keyword>
<evidence type="ECO:0000256" key="5">
    <source>
        <dbReference type="ARBA" id="ARBA00023180"/>
    </source>
</evidence>
<sequence>MLRVLSQNSKPPPRASCDVPRAVTSIPTAHRVCCPESIPQSIEVQSWCKEMTVEAIQFRCPFLIFLLTCGLAPEVAAEAEEPSDGPSAAQELVWLTDVPAAMDFVAAVEVAIIGFFQDLEIPIVSVFHSMVQQFPDVSFGISNDSDVLTHYNITGNTIGLFRLVDNEQLKLEGEEIESMDATKLSRFITIHSLRLVTEYNSMTVYGLFNAMVEIHLLLMMNKASPEYKESMRLYREAAKLFLRKILFVLVDSGVKENRNVISYFKLKMSQLPALAIYRTLDDKWEALPIAEVTVERVQNFCDGFLKGKLLEENHKSEEKTPKEEL</sequence>
<keyword evidence="4" id="KW-0256">Endoplasmic reticulum</keyword>
<gene>
    <name evidence="12" type="primary">Erp27</name>
</gene>
<comment type="function">
    <text evidence="7">Specifically binds unfolded proteins and may recruit protein disulfide isomerase PDIA3 to unfolded substrates. Binds protein substrates via a hydrophobic pocket in the C-terminal domain. May play a role in the unfolded stress response.</text>
</comment>
<dbReference type="GO" id="GO:0006986">
    <property type="term" value="P:response to unfolded protein"/>
    <property type="evidence" value="ECO:0007669"/>
    <property type="project" value="UniProtKB-KW"/>
</dbReference>
<dbReference type="GO" id="GO:0005788">
    <property type="term" value="C:endoplasmic reticulum lumen"/>
    <property type="evidence" value="ECO:0007669"/>
    <property type="project" value="UniProtKB-SubCell"/>
</dbReference>
<dbReference type="CDD" id="cd02981">
    <property type="entry name" value="PDI_b_family"/>
    <property type="match status" value="1"/>
</dbReference>
<dbReference type="RefSeq" id="XP_004845975.1">
    <property type="nucleotide sequence ID" value="XM_004845918.2"/>
</dbReference>
<dbReference type="GO" id="GO:0034976">
    <property type="term" value="P:response to endoplasmic reticulum stress"/>
    <property type="evidence" value="ECO:0007669"/>
    <property type="project" value="TreeGrafter"/>
</dbReference>
<dbReference type="Gene3D" id="3.40.30.10">
    <property type="entry name" value="Glutaredoxin"/>
    <property type="match status" value="2"/>
</dbReference>
<evidence type="ECO:0000313" key="11">
    <source>
        <dbReference type="Proteomes" id="UP000694906"/>
    </source>
</evidence>
<dbReference type="KEGG" id="hgl:101702865"/>
<evidence type="ECO:0000256" key="6">
    <source>
        <dbReference type="ARBA" id="ARBA00023230"/>
    </source>
</evidence>
<dbReference type="GO" id="GO:0006457">
    <property type="term" value="P:protein folding"/>
    <property type="evidence" value="ECO:0007669"/>
    <property type="project" value="TreeGrafter"/>
</dbReference>
<dbReference type="GeneID" id="101702865"/>
<keyword evidence="6" id="KW-0834">Unfolded protein response</keyword>
<dbReference type="FunFam" id="3.40.30.10:FF:000232">
    <property type="entry name" value="Endoplasmic reticulum resident protein 27"/>
    <property type="match status" value="1"/>
</dbReference>
<evidence type="ECO:0000256" key="4">
    <source>
        <dbReference type="ARBA" id="ARBA00022824"/>
    </source>
</evidence>
<dbReference type="FunFam" id="3.40.30.10:FF:000212">
    <property type="entry name" value="Endoplasmic reticulum resident protein 27"/>
    <property type="match status" value="1"/>
</dbReference>
<protein>
    <recommendedName>
        <fullName evidence="9">Endoplasmic reticulum resident protein 27</fullName>
    </recommendedName>
    <alternativeName>
        <fullName evidence="10">Inactive protein disulfide-isomerase 27</fullName>
    </alternativeName>
</protein>
<dbReference type="PANTHER" id="PTHR18929">
    <property type="entry name" value="PROTEIN DISULFIDE ISOMERASE"/>
    <property type="match status" value="1"/>
</dbReference>
<reference evidence="12" key="1">
    <citation type="submission" date="2025-08" db="UniProtKB">
        <authorList>
            <consortium name="RefSeq"/>
        </authorList>
    </citation>
    <scope>IDENTIFICATION</scope>
</reference>
<keyword evidence="11" id="KW-1185">Reference proteome</keyword>
<evidence type="ECO:0000256" key="9">
    <source>
        <dbReference type="ARBA" id="ARBA00067493"/>
    </source>
</evidence>
<evidence type="ECO:0000256" key="1">
    <source>
        <dbReference type="ARBA" id="ARBA00004319"/>
    </source>
</evidence>
<comment type="subcellular location">
    <subcellularLocation>
        <location evidence="1">Endoplasmic reticulum lumen</location>
    </subcellularLocation>
</comment>
<organism evidence="11 12">
    <name type="scientific">Heterocephalus glaber</name>
    <name type="common">Naked mole rat</name>
    <dbReference type="NCBI Taxonomy" id="10181"/>
    <lineage>
        <taxon>Eukaryota</taxon>
        <taxon>Metazoa</taxon>
        <taxon>Chordata</taxon>
        <taxon>Craniata</taxon>
        <taxon>Vertebrata</taxon>
        <taxon>Euteleostomi</taxon>
        <taxon>Mammalia</taxon>
        <taxon>Eutheria</taxon>
        <taxon>Euarchontoglires</taxon>
        <taxon>Glires</taxon>
        <taxon>Rodentia</taxon>
        <taxon>Hystricomorpha</taxon>
        <taxon>Bathyergidae</taxon>
        <taxon>Heterocephalus</taxon>
    </lineage>
</organism>
<dbReference type="InterPro" id="IPR036249">
    <property type="entry name" value="Thioredoxin-like_sf"/>
</dbReference>
<comment type="subunit">
    <text evidence="8">Interacts with PDIA3.</text>
</comment>
<dbReference type="PANTHER" id="PTHR18929:SF193">
    <property type="entry name" value="ENDOPLASMIC RETICULUM RESIDENT PROTEIN 27"/>
    <property type="match status" value="1"/>
</dbReference>
<comment type="similarity">
    <text evidence="2">Belongs to the protein disulfide isomerase family.</text>
</comment>
<evidence type="ECO:0000256" key="2">
    <source>
        <dbReference type="ARBA" id="ARBA00006347"/>
    </source>
</evidence>
<evidence type="ECO:0000256" key="10">
    <source>
        <dbReference type="ARBA" id="ARBA00080133"/>
    </source>
</evidence>
<dbReference type="CDD" id="cd02982">
    <property type="entry name" value="PDI_b'_family"/>
    <property type="match status" value="1"/>
</dbReference>
<dbReference type="SUPFAM" id="SSF52833">
    <property type="entry name" value="Thioredoxin-like"/>
    <property type="match status" value="2"/>
</dbReference>
<name>A0AAX6P878_HETGA</name>
<accession>A0AAX6P878</accession>
<evidence type="ECO:0000313" key="12">
    <source>
        <dbReference type="RefSeq" id="XP_004845975.1"/>
    </source>
</evidence>
<keyword evidence="3" id="KW-0732">Signal</keyword>
<dbReference type="Proteomes" id="UP000694906">
    <property type="component" value="Unplaced"/>
</dbReference>
<evidence type="ECO:0000256" key="8">
    <source>
        <dbReference type="ARBA" id="ARBA00063308"/>
    </source>
</evidence>